<feature type="compositionally biased region" description="Basic and acidic residues" evidence="6">
    <location>
        <begin position="22"/>
        <end position="47"/>
    </location>
</feature>
<feature type="compositionally biased region" description="Polar residues" evidence="6">
    <location>
        <begin position="48"/>
        <end position="70"/>
    </location>
</feature>
<dbReference type="VEuPathDB" id="FungiDB:Z519_05862"/>
<feature type="region of interest" description="Disordered" evidence="6">
    <location>
        <begin position="22"/>
        <end position="108"/>
    </location>
</feature>
<evidence type="ECO:0000256" key="5">
    <source>
        <dbReference type="ARBA" id="ARBA00023242"/>
    </source>
</evidence>
<evidence type="ECO:0000256" key="3">
    <source>
        <dbReference type="ARBA" id="ARBA00023125"/>
    </source>
</evidence>
<feature type="domain" description="Xylanolytic transcriptional activator regulatory" evidence="7">
    <location>
        <begin position="142"/>
        <end position="282"/>
    </location>
</feature>
<protein>
    <recommendedName>
        <fullName evidence="7">Xylanolytic transcriptional activator regulatory domain-containing protein</fullName>
    </recommendedName>
</protein>
<dbReference type="Pfam" id="PF04082">
    <property type="entry name" value="Fungal_trans"/>
    <property type="match status" value="1"/>
</dbReference>
<dbReference type="EMBL" id="KN846987">
    <property type="protein sequence ID" value="KIW93257.1"/>
    <property type="molecule type" value="Genomic_DNA"/>
</dbReference>
<dbReference type="PANTHER" id="PTHR31845:SF21">
    <property type="entry name" value="REGULATORY PROTEIN LEU3"/>
    <property type="match status" value="1"/>
</dbReference>
<evidence type="ECO:0000256" key="6">
    <source>
        <dbReference type="SAM" id="MobiDB-lite"/>
    </source>
</evidence>
<dbReference type="GO" id="GO:0006351">
    <property type="term" value="P:DNA-templated transcription"/>
    <property type="evidence" value="ECO:0007669"/>
    <property type="project" value="InterPro"/>
</dbReference>
<organism evidence="8 9">
    <name type="scientific">Cladophialophora bantiana (strain ATCC 10958 / CBS 173.52 / CDC B-1940 / NIH 8579)</name>
    <name type="common">Xylohypha bantiana</name>
    <dbReference type="NCBI Taxonomy" id="1442370"/>
    <lineage>
        <taxon>Eukaryota</taxon>
        <taxon>Fungi</taxon>
        <taxon>Dikarya</taxon>
        <taxon>Ascomycota</taxon>
        <taxon>Pezizomycotina</taxon>
        <taxon>Eurotiomycetes</taxon>
        <taxon>Chaetothyriomycetidae</taxon>
        <taxon>Chaetothyriales</taxon>
        <taxon>Herpotrichiellaceae</taxon>
        <taxon>Cladophialophora</taxon>
    </lineage>
</organism>
<dbReference type="GO" id="GO:0000981">
    <property type="term" value="F:DNA-binding transcription factor activity, RNA polymerase II-specific"/>
    <property type="evidence" value="ECO:0007669"/>
    <property type="project" value="TreeGrafter"/>
</dbReference>
<keyword evidence="2" id="KW-0805">Transcription regulation</keyword>
<evidence type="ECO:0000313" key="8">
    <source>
        <dbReference type="EMBL" id="KIW93257.1"/>
    </source>
</evidence>
<dbReference type="OrthoDB" id="4145665at2759"/>
<evidence type="ECO:0000313" key="9">
    <source>
        <dbReference type="Proteomes" id="UP000053789"/>
    </source>
</evidence>
<proteinExistence type="predicted"/>
<dbReference type="RefSeq" id="XP_016619926.1">
    <property type="nucleotide sequence ID" value="XM_016763602.1"/>
</dbReference>
<dbReference type="GO" id="GO:0000976">
    <property type="term" value="F:transcription cis-regulatory region binding"/>
    <property type="evidence" value="ECO:0007669"/>
    <property type="project" value="TreeGrafter"/>
</dbReference>
<keyword evidence="3" id="KW-0238">DNA-binding</keyword>
<comment type="subcellular location">
    <subcellularLocation>
        <location evidence="1">Nucleus</location>
    </subcellularLocation>
</comment>
<dbReference type="Proteomes" id="UP000053789">
    <property type="component" value="Unassembled WGS sequence"/>
</dbReference>
<dbReference type="InterPro" id="IPR051089">
    <property type="entry name" value="prtT"/>
</dbReference>
<accession>A0A0D2G3K3</accession>
<dbReference type="AlphaFoldDB" id="A0A0D2G3K3"/>
<dbReference type="GeneID" id="27698790"/>
<evidence type="ECO:0000256" key="2">
    <source>
        <dbReference type="ARBA" id="ARBA00023015"/>
    </source>
</evidence>
<keyword evidence="4" id="KW-0804">Transcription</keyword>
<keyword evidence="9" id="KW-1185">Reference proteome</keyword>
<gene>
    <name evidence="8" type="ORF">Z519_05862</name>
</gene>
<dbReference type="GO" id="GO:0005634">
    <property type="term" value="C:nucleus"/>
    <property type="evidence" value="ECO:0007669"/>
    <property type="project" value="UniProtKB-SubCell"/>
</dbReference>
<dbReference type="HOGENOM" id="CLU_011455_2_1_1"/>
<dbReference type="PANTHER" id="PTHR31845">
    <property type="entry name" value="FINGER DOMAIN PROTEIN, PUTATIVE-RELATED"/>
    <property type="match status" value="1"/>
</dbReference>
<name>A0A0D2G3K3_CLAB1</name>
<reference evidence="8" key="1">
    <citation type="submission" date="2015-01" db="EMBL/GenBank/DDBJ databases">
        <title>The Genome Sequence of Cladophialophora bantiana CBS 173.52.</title>
        <authorList>
            <consortium name="The Broad Institute Genomics Platform"/>
            <person name="Cuomo C."/>
            <person name="de Hoog S."/>
            <person name="Gorbushina A."/>
            <person name="Stielow B."/>
            <person name="Teixiera M."/>
            <person name="Abouelleil A."/>
            <person name="Chapman S.B."/>
            <person name="Priest M."/>
            <person name="Young S.K."/>
            <person name="Wortman J."/>
            <person name="Nusbaum C."/>
            <person name="Birren B."/>
        </authorList>
    </citation>
    <scope>NUCLEOTIDE SEQUENCE [LARGE SCALE GENOMIC DNA]</scope>
    <source>
        <strain evidence="8">CBS 173.52</strain>
    </source>
</reference>
<evidence type="ECO:0000256" key="1">
    <source>
        <dbReference type="ARBA" id="ARBA00004123"/>
    </source>
</evidence>
<keyword evidence="5" id="KW-0539">Nucleus</keyword>
<dbReference type="GO" id="GO:0008270">
    <property type="term" value="F:zinc ion binding"/>
    <property type="evidence" value="ECO:0007669"/>
    <property type="project" value="InterPro"/>
</dbReference>
<evidence type="ECO:0000256" key="4">
    <source>
        <dbReference type="ARBA" id="ARBA00023163"/>
    </source>
</evidence>
<evidence type="ECO:0000259" key="7">
    <source>
        <dbReference type="Pfam" id="PF04082"/>
    </source>
</evidence>
<dbReference type="InterPro" id="IPR007219">
    <property type="entry name" value="XnlR_reg_dom"/>
</dbReference>
<sequence>MFRMSNPEAQMRRPHRLLETMHEMQEEEPSLKAELVRENASLHEQLRSSKSSLSKTEIRATTPSPQNPKATTPAFPPQSGSQAGHDGQVSDISSHAGHDYTPSIDAPGVSTGTAADSFQVTPTTLNIDHIGRRKINDCFVLFFAHYEVFIPGLFDPSISPEQYYERSPFLFWCIVATGARRFADDPTLFQRVVSQVLQIALRALFSYSNPVPTIQAVLILCLWPVPTNTMFRDSSHMLAGVAMQLAVQNGLHIFGREQDYSRQNIDAANSEVTLRFRLWIHCVVTFQSMNLVGGFPCWTTSELNNLESDLLLERTLPPSLLYRYRLHKVQTDAIQAITQSTQLLEPNCGPPLNSLIDIFDAQVKALVPSSNVGIDALVQKCTRLGIRAFHFFSAPDTARTAGLVQLYALCCSVLDMLHDLDIADDFALYSTQWVHRMLMMASHSILKITRSELRAHVDVEHGESAYFKAIMFAKKRSAENNDLDSRSAIILTQLWASDSVFCKRDGTLIGDRLRMRSRLFASVMFDTFWHWRATFGNWKANPYKADDDEAETFTEGQQPATHWVSPSVFIEHSPQPGVSTTPSARNASTLPGPVLDFDTLNAFPDWEWAAEVPLVDGIDFAAMSQFPGVEVD</sequence>
<dbReference type="CDD" id="cd12148">
    <property type="entry name" value="fungal_TF_MHR"/>
    <property type="match status" value="1"/>
</dbReference>